<dbReference type="SFLD" id="SFLDG00002">
    <property type="entry name" value="C1.7:_P-type_atpase_like"/>
    <property type="match status" value="1"/>
</dbReference>
<feature type="compositionally biased region" description="Polar residues" evidence="23">
    <location>
        <begin position="16"/>
        <end position="27"/>
    </location>
</feature>
<feature type="binding site" evidence="21">
    <location>
        <position position="497"/>
    </location>
    <ligand>
        <name>Mg(2+)</name>
        <dbReference type="ChEBI" id="CHEBI:18420"/>
    </ligand>
</feature>
<evidence type="ECO:0000256" key="16">
    <source>
        <dbReference type="ARBA" id="ARBA00023136"/>
    </source>
</evidence>
<dbReference type="Pfam" id="PF13246">
    <property type="entry name" value="Cation_ATPase"/>
    <property type="match status" value="1"/>
</dbReference>
<feature type="transmembrane region" description="Helical" evidence="22">
    <location>
        <begin position="1115"/>
        <end position="1135"/>
    </location>
</feature>
<dbReference type="HOGENOM" id="CLU_000846_5_2_1"/>
<organism evidence="26">
    <name type="scientific">Magallana gigas</name>
    <name type="common">Pacific oyster</name>
    <name type="synonym">Crassostrea gigas</name>
    <dbReference type="NCBI Taxonomy" id="29159"/>
    <lineage>
        <taxon>Eukaryota</taxon>
        <taxon>Metazoa</taxon>
        <taxon>Spiralia</taxon>
        <taxon>Lophotrochozoa</taxon>
        <taxon>Mollusca</taxon>
        <taxon>Bivalvia</taxon>
        <taxon>Autobranchia</taxon>
        <taxon>Pteriomorphia</taxon>
        <taxon>Ostreida</taxon>
        <taxon>Ostreoidea</taxon>
        <taxon>Ostreidae</taxon>
        <taxon>Magallana</taxon>
    </lineage>
</organism>
<feature type="transmembrane region" description="Helical" evidence="22">
    <location>
        <begin position="966"/>
        <end position="987"/>
    </location>
</feature>
<proteinExistence type="inferred from homology"/>
<dbReference type="FunFam" id="2.70.150.10:FF:000021">
    <property type="entry name" value="Phospholipid-transporting ATPase"/>
    <property type="match status" value="1"/>
</dbReference>
<dbReference type="AlphaFoldDB" id="K1QAT2"/>
<dbReference type="FunCoup" id="K1QAT2">
    <property type="interactions" value="684"/>
</dbReference>
<dbReference type="Gene3D" id="3.40.1110.10">
    <property type="entry name" value="Calcium-transporting ATPase, cytoplasmic domain N"/>
    <property type="match status" value="1"/>
</dbReference>
<keyword evidence="12 21" id="KW-0460">Magnesium</keyword>
<evidence type="ECO:0000256" key="11">
    <source>
        <dbReference type="ARBA" id="ARBA00022840"/>
    </source>
</evidence>
<feature type="region of interest" description="Disordered" evidence="23">
    <location>
        <begin position="1"/>
        <end position="34"/>
    </location>
</feature>
<evidence type="ECO:0000256" key="14">
    <source>
        <dbReference type="ARBA" id="ARBA00022989"/>
    </source>
</evidence>
<keyword evidence="13 22" id="KW-1278">Translocase</keyword>
<evidence type="ECO:0000256" key="7">
    <source>
        <dbReference type="ARBA" id="ARBA00022553"/>
    </source>
</evidence>
<dbReference type="FunFam" id="3.40.1110.10:FF:000055">
    <property type="entry name" value="Phospholipid-transporting ATPase"/>
    <property type="match status" value="1"/>
</dbReference>
<evidence type="ECO:0000256" key="15">
    <source>
        <dbReference type="ARBA" id="ARBA00023034"/>
    </source>
</evidence>
<comment type="subcellular location">
    <subcellularLocation>
        <location evidence="3">Cell membrane</location>
    </subcellularLocation>
    <subcellularLocation>
        <location evidence="4">Golgi apparatus</location>
    </subcellularLocation>
    <subcellularLocation>
        <location evidence="2 22">Membrane</location>
        <topology evidence="2 22">Multi-pass membrane protein</topology>
    </subcellularLocation>
</comment>
<dbReference type="CDD" id="cd02073">
    <property type="entry name" value="P-type_ATPase_APLT_Dnf-like"/>
    <property type="match status" value="1"/>
</dbReference>
<dbReference type="NCBIfam" id="TIGR01652">
    <property type="entry name" value="ATPase-Plipid"/>
    <property type="match status" value="1"/>
</dbReference>
<dbReference type="SUPFAM" id="SSF56784">
    <property type="entry name" value="HAD-like"/>
    <property type="match status" value="1"/>
</dbReference>
<dbReference type="GO" id="GO:0005802">
    <property type="term" value="C:trans-Golgi network"/>
    <property type="evidence" value="ECO:0007669"/>
    <property type="project" value="TreeGrafter"/>
</dbReference>
<keyword evidence="11 20" id="KW-0067">ATP-binding</keyword>
<dbReference type="SFLD" id="SFLDF00027">
    <property type="entry name" value="p-type_atpase"/>
    <property type="match status" value="1"/>
</dbReference>
<evidence type="ECO:0000256" key="1">
    <source>
        <dbReference type="ARBA" id="ARBA00001946"/>
    </source>
</evidence>
<dbReference type="InterPro" id="IPR023214">
    <property type="entry name" value="HAD_sf"/>
</dbReference>
<dbReference type="InterPro" id="IPR001757">
    <property type="entry name" value="P_typ_ATPase"/>
</dbReference>
<keyword evidence="16 22" id="KW-0472">Membrane</keyword>
<evidence type="ECO:0000256" key="5">
    <source>
        <dbReference type="ARBA" id="ARBA00008109"/>
    </source>
</evidence>
<sequence>MSTNLPTSKAGDAIGDNSTLMNRTPSDGRTARGDVISQDTCARTLQVIKTRDQGKSMFYKSHLERCFRQTGQRSGSLDECVIERMAEKSQDFTDFGSSIDEYHAMHDGLGSETTEEVEPQKQRVIYVNAPQPVKYCYNKISTAKYSFLTFLPKFLFEQFRKYANIFFLFISLLQQIPTVSPTGRYTTAVPLLLILSISALKEIIEDFKRHRQDDEVNNREVLVLRNGIWTKVRWLDVIVGDLVKVISGQFFPADMILLSSSEPQAMCYIETSNLDGETNLKIRQGLPQTSKLLTHEDLLELTGTVECELPNRHLYDFVGNIRPSGRMAIPLGPDQLLLRGAMLRNTKWIFGIVIYTGHDSKLMLNSTSAPLKRSHVEKVTNNQILFLFGVLIVLSLASTIANRVWTSWHVDKDWYLAYQDSPPSNFGYNFLTFIILYNNLIPISLQVTLEVVKFIQAIFINWDLDMYHAETDTPAMARTSNLNEELGQVKYIFSDKTGTLTRNIMVFKKCSIAGIPYGCGEDEVHGFSDPSLIENLKRNHVTAPVIREFLTLMAVCHTVVPENKNGDPNAMEYQASSPDEGALVKGAKELGFFFKTRTPNTVTVEVNGNDEEYEILNVLEFTSTRKRMSVVVRTPSGEIKLLCKGADTVIYERLDDKQMYKDITIQHLEEFATLGLRTLCIASADVTEEFYDEWKHTYYKASTSLQNRDKKLEEAAELIERNLRLLGATAIEDKLQEGVPETISNLSKADIKIWILTGDKQETAINIGYSCHLLTQGMPLLIINEHSLDGTRETLRRHVQDFGDLLCKENDVGLIIDGQTLKYGLSCDCRKDFLDIAVSCKAVICCRVSPLQKAEIVELVKDSVKTITLAIGDGANDVGMIQAAHVGVGISGVEGLQAACASDYAIAQFRFLNKLLLVHGAWSYYRLCKLILYSFYKNICLYVIEFWFAIMNGFSGQILFERWSIGFYNVIFTAAPPLAMGLFDRICSAESMMKFPALYKASQNAELFNAKVFWMWIFNSLFHSILLFWLPVLTLQQDIAFSNGQSGGYLFLGNFVYTYVVVTVCLKAGLETSAWTWLTHLAIWGSIASWFLFLLVYSHIYMIVDLAPEMLGMDIVYRCSIFWMGLIIIPFICLIRDVTWKAYKRTMHKTLKEEVQEKEKLHEDPTPVVIKMTKKRLTETARLLRNVFTRSSNRMQTASEQPHGFAFSQEENGVLTQYRGKQHRNRLEVRIWDNWLLVCRALYEYDIKTRERHDTEWNKAKQRVT</sequence>
<evidence type="ECO:0000256" key="2">
    <source>
        <dbReference type="ARBA" id="ARBA00004141"/>
    </source>
</evidence>
<comment type="similarity">
    <text evidence="5 22">Belongs to the cation transport ATPase (P-type) (TC 3.A.3) family. Type IV subfamily.</text>
</comment>
<dbReference type="EC" id="7.6.2.1" evidence="22"/>
<evidence type="ECO:0000256" key="23">
    <source>
        <dbReference type="SAM" id="MobiDB-lite"/>
    </source>
</evidence>
<feature type="binding site" evidence="20">
    <location>
        <position position="758"/>
    </location>
    <ligand>
        <name>ATP</name>
        <dbReference type="ChEBI" id="CHEBI:30616"/>
    </ligand>
</feature>
<dbReference type="PANTHER" id="PTHR24092">
    <property type="entry name" value="PROBABLE PHOSPHOLIPID-TRANSPORTING ATPASE"/>
    <property type="match status" value="1"/>
</dbReference>
<evidence type="ECO:0000256" key="17">
    <source>
        <dbReference type="ARBA" id="ARBA00034036"/>
    </source>
</evidence>
<feature type="binding site" evidence="20">
    <location>
        <position position="580"/>
    </location>
    <ligand>
        <name>ATP</name>
        <dbReference type="ChEBI" id="CHEBI:30616"/>
    </ligand>
</feature>
<feature type="transmembrane region" description="Helical" evidence="22">
    <location>
        <begin position="939"/>
        <end position="960"/>
    </location>
</feature>
<feature type="transmembrane region" description="Helical" evidence="22">
    <location>
        <begin position="384"/>
        <end position="406"/>
    </location>
</feature>
<evidence type="ECO:0000256" key="21">
    <source>
        <dbReference type="PIRSR" id="PIRSR606539-3"/>
    </source>
</evidence>
<dbReference type="SUPFAM" id="SSF81665">
    <property type="entry name" value="Calcium ATPase, transmembrane domain M"/>
    <property type="match status" value="1"/>
</dbReference>
<evidence type="ECO:0000256" key="3">
    <source>
        <dbReference type="ARBA" id="ARBA00004236"/>
    </source>
</evidence>
<dbReference type="InterPro" id="IPR006539">
    <property type="entry name" value="P-type_ATPase_IV"/>
</dbReference>
<evidence type="ECO:0000256" key="9">
    <source>
        <dbReference type="ARBA" id="ARBA00022723"/>
    </source>
</evidence>
<dbReference type="GO" id="GO:0016887">
    <property type="term" value="F:ATP hydrolysis activity"/>
    <property type="evidence" value="ECO:0007669"/>
    <property type="project" value="InterPro"/>
</dbReference>
<dbReference type="GO" id="GO:0005886">
    <property type="term" value="C:plasma membrane"/>
    <property type="evidence" value="ECO:0007669"/>
    <property type="project" value="UniProtKB-SubCell"/>
</dbReference>
<evidence type="ECO:0000256" key="10">
    <source>
        <dbReference type="ARBA" id="ARBA00022741"/>
    </source>
</evidence>
<dbReference type="Pfam" id="PF16212">
    <property type="entry name" value="PhoLip_ATPase_C"/>
    <property type="match status" value="1"/>
</dbReference>
<dbReference type="InterPro" id="IPR018303">
    <property type="entry name" value="ATPase_P-typ_P_site"/>
</dbReference>
<dbReference type="GO" id="GO:0140326">
    <property type="term" value="F:ATPase-coupled intramembrane lipid transporter activity"/>
    <property type="evidence" value="ECO:0007669"/>
    <property type="project" value="UniProtKB-EC"/>
</dbReference>
<dbReference type="Gene3D" id="2.70.150.10">
    <property type="entry name" value="Calcium-transporting ATPase, cytoplasmic transduction domain A"/>
    <property type="match status" value="1"/>
</dbReference>
<keyword evidence="8 22" id="KW-0812">Transmembrane</keyword>
<dbReference type="InterPro" id="IPR008250">
    <property type="entry name" value="ATPase_P-typ_transduc_dom_A_sf"/>
</dbReference>
<feature type="domain" description="P-type ATPase N-terminal" evidence="24">
    <location>
        <begin position="126"/>
        <end position="187"/>
    </location>
</feature>
<evidence type="ECO:0000256" key="19">
    <source>
        <dbReference type="PIRSR" id="PIRSR606539-1"/>
    </source>
</evidence>
<feature type="transmembrane region" description="Helical" evidence="22">
    <location>
        <begin position="1049"/>
        <end position="1069"/>
    </location>
</feature>
<protein>
    <recommendedName>
        <fullName evidence="22">Phospholipid-transporting ATPase</fullName>
        <ecNumber evidence="22">7.6.2.1</ecNumber>
    </recommendedName>
</protein>
<feature type="binding site" evidence="21">
    <location>
        <position position="877"/>
    </location>
    <ligand>
        <name>Mg(2+)</name>
        <dbReference type="ChEBI" id="CHEBI:18420"/>
    </ligand>
</feature>
<feature type="binding site" evidence="21">
    <location>
        <position position="873"/>
    </location>
    <ligand>
        <name>Mg(2+)</name>
        <dbReference type="ChEBI" id="CHEBI:18420"/>
    </ligand>
</feature>
<feature type="domain" description="P-type ATPase C-terminal" evidence="25">
    <location>
        <begin position="899"/>
        <end position="1149"/>
    </location>
</feature>
<feature type="binding site" evidence="20">
    <location>
        <position position="621"/>
    </location>
    <ligand>
        <name>ATP</name>
        <dbReference type="ChEBI" id="CHEBI:30616"/>
    </ligand>
</feature>
<dbReference type="InterPro" id="IPR032631">
    <property type="entry name" value="P-type_ATPase_N"/>
</dbReference>
<feature type="binding site" evidence="20">
    <location>
        <position position="495"/>
    </location>
    <ligand>
        <name>ATP</name>
        <dbReference type="ChEBI" id="CHEBI:30616"/>
    </ligand>
</feature>
<dbReference type="SUPFAM" id="SSF81660">
    <property type="entry name" value="Metal cation-transporting ATPase, ATP-binding domain N"/>
    <property type="match status" value="1"/>
</dbReference>
<feature type="binding site" evidence="20">
    <location>
        <position position="677"/>
    </location>
    <ligand>
        <name>ATP</name>
        <dbReference type="ChEBI" id="CHEBI:30616"/>
    </ligand>
</feature>
<comment type="catalytic activity">
    <reaction evidence="18">
        <text>a 1,2-diacyl-sn-glycero-3-phospho-L-serine(out) + ATP + H2O = a 1,2-diacyl-sn-glycero-3-phospho-L-serine(in) + ADP + phosphate + H(+)</text>
        <dbReference type="Rhea" id="RHEA:38567"/>
        <dbReference type="ChEBI" id="CHEBI:15377"/>
        <dbReference type="ChEBI" id="CHEBI:15378"/>
        <dbReference type="ChEBI" id="CHEBI:30616"/>
        <dbReference type="ChEBI" id="CHEBI:43474"/>
        <dbReference type="ChEBI" id="CHEBI:57262"/>
        <dbReference type="ChEBI" id="CHEBI:456216"/>
    </reaction>
    <physiologicalReaction direction="left-to-right" evidence="18">
        <dbReference type="Rhea" id="RHEA:38568"/>
    </physiologicalReaction>
</comment>
<keyword evidence="7" id="KW-0597">Phosphoprotein</keyword>
<keyword evidence="10 20" id="KW-0547">Nucleotide-binding</keyword>
<dbReference type="InParanoid" id="K1QAT2"/>
<dbReference type="InterPro" id="IPR044492">
    <property type="entry name" value="P_typ_ATPase_HD_dom"/>
</dbReference>
<feature type="transmembrane region" description="Helical" evidence="22">
    <location>
        <begin position="1008"/>
        <end position="1029"/>
    </location>
</feature>
<feature type="binding site" evidence="20">
    <location>
        <position position="877"/>
    </location>
    <ligand>
        <name>ATP</name>
        <dbReference type="ChEBI" id="CHEBI:30616"/>
    </ligand>
</feature>
<feature type="binding site" evidence="20">
    <location>
        <position position="847"/>
    </location>
    <ligand>
        <name>ATP</name>
        <dbReference type="ChEBI" id="CHEBI:30616"/>
    </ligand>
</feature>
<dbReference type="InterPro" id="IPR023299">
    <property type="entry name" value="ATPase_P-typ_cyto_dom_N"/>
</dbReference>
<dbReference type="PANTHER" id="PTHR24092:SF150">
    <property type="entry name" value="PHOSPHOLIPID-TRANSPORTING ATPASE"/>
    <property type="match status" value="1"/>
</dbReference>
<name>K1QAT2_MAGGI</name>
<dbReference type="InterPro" id="IPR023298">
    <property type="entry name" value="ATPase_P-typ_TM_dom_sf"/>
</dbReference>
<keyword evidence="14 22" id="KW-1133">Transmembrane helix</keyword>
<feature type="binding site" evidence="20">
    <location>
        <position position="876"/>
    </location>
    <ligand>
        <name>ATP</name>
        <dbReference type="ChEBI" id="CHEBI:30616"/>
    </ligand>
</feature>
<dbReference type="InterPro" id="IPR036412">
    <property type="entry name" value="HAD-like_sf"/>
</dbReference>
<dbReference type="Gene3D" id="3.40.50.1000">
    <property type="entry name" value="HAD superfamily/HAD-like"/>
    <property type="match status" value="1"/>
</dbReference>
<dbReference type="Pfam" id="PF16209">
    <property type="entry name" value="PhoLip_ATPase_N"/>
    <property type="match status" value="1"/>
</dbReference>
<dbReference type="EMBL" id="JH818466">
    <property type="protein sequence ID" value="EKC28374.1"/>
    <property type="molecule type" value="Genomic_DNA"/>
</dbReference>
<evidence type="ECO:0000259" key="25">
    <source>
        <dbReference type="Pfam" id="PF16212"/>
    </source>
</evidence>
<evidence type="ECO:0000256" key="12">
    <source>
        <dbReference type="ARBA" id="ARBA00022842"/>
    </source>
</evidence>
<evidence type="ECO:0000256" key="8">
    <source>
        <dbReference type="ARBA" id="ARBA00022692"/>
    </source>
</evidence>
<feature type="transmembrane region" description="Helical" evidence="22">
    <location>
        <begin position="426"/>
        <end position="445"/>
    </location>
</feature>
<feature type="binding site" evidence="20">
    <location>
        <position position="497"/>
    </location>
    <ligand>
        <name>ATP</name>
        <dbReference type="ChEBI" id="CHEBI:30616"/>
    </ligand>
</feature>
<feature type="binding site" evidence="20">
    <location>
        <position position="853"/>
    </location>
    <ligand>
        <name>ATP</name>
        <dbReference type="ChEBI" id="CHEBI:30616"/>
    </ligand>
</feature>
<dbReference type="InterPro" id="IPR032630">
    <property type="entry name" value="P_typ_ATPase_c"/>
</dbReference>
<evidence type="ECO:0000313" key="26">
    <source>
        <dbReference type="EMBL" id="EKC28374.1"/>
    </source>
</evidence>
<dbReference type="GO" id="GO:0045332">
    <property type="term" value="P:phospholipid translocation"/>
    <property type="evidence" value="ECO:0007669"/>
    <property type="project" value="TreeGrafter"/>
</dbReference>
<keyword evidence="6" id="KW-1003">Cell membrane</keyword>
<feature type="binding site" evidence="20">
    <location>
        <position position="644"/>
    </location>
    <ligand>
        <name>ATP</name>
        <dbReference type="ChEBI" id="CHEBI:30616"/>
    </ligand>
</feature>
<feature type="binding site" evidence="20">
    <location>
        <position position="757"/>
    </location>
    <ligand>
        <name>ATP</name>
        <dbReference type="ChEBI" id="CHEBI:30616"/>
    </ligand>
</feature>
<dbReference type="GO" id="GO:0005524">
    <property type="term" value="F:ATP binding"/>
    <property type="evidence" value="ECO:0007669"/>
    <property type="project" value="UniProtKB-UniRule"/>
</dbReference>
<dbReference type="PROSITE" id="PS00154">
    <property type="entry name" value="ATPASE_E1_E2"/>
    <property type="match status" value="1"/>
</dbReference>
<feature type="transmembrane region" description="Helical" evidence="22">
    <location>
        <begin position="1081"/>
        <end position="1103"/>
    </location>
</feature>
<comment type="cofactor">
    <cofactor evidence="1 21">
        <name>Mg(2+)</name>
        <dbReference type="ChEBI" id="CHEBI:18420"/>
    </cofactor>
</comment>
<dbReference type="SUPFAM" id="SSF81653">
    <property type="entry name" value="Calcium ATPase, transduction domain A"/>
    <property type="match status" value="1"/>
</dbReference>
<feature type="active site" description="4-aspartylphosphate intermediate" evidence="19">
    <location>
        <position position="495"/>
    </location>
</feature>
<evidence type="ECO:0000256" key="13">
    <source>
        <dbReference type="ARBA" id="ARBA00022967"/>
    </source>
</evidence>
<reference evidence="26" key="1">
    <citation type="journal article" date="2012" name="Nature">
        <title>The oyster genome reveals stress adaptation and complexity of shell formation.</title>
        <authorList>
            <person name="Zhang G."/>
            <person name="Fang X."/>
            <person name="Guo X."/>
            <person name="Li L."/>
            <person name="Luo R."/>
            <person name="Xu F."/>
            <person name="Yang P."/>
            <person name="Zhang L."/>
            <person name="Wang X."/>
            <person name="Qi H."/>
            <person name="Xiong Z."/>
            <person name="Que H."/>
            <person name="Xie Y."/>
            <person name="Holland P.W."/>
            <person name="Paps J."/>
            <person name="Zhu Y."/>
            <person name="Wu F."/>
            <person name="Chen Y."/>
            <person name="Wang J."/>
            <person name="Peng C."/>
            <person name="Meng J."/>
            <person name="Yang L."/>
            <person name="Liu J."/>
            <person name="Wen B."/>
            <person name="Zhang N."/>
            <person name="Huang Z."/>
            <person name="Zhu Q."/>
            <person name="Feng Y."/>
            <person name="Mount A."/>
            <person name="Hedgecock D."/>
            <person name="Xu Z."/>
            <person name="Liu Y."/>
            <person name="Domazet-Loso T."/>
            <person name="Du Y."/>
            <person name="Sun X."/>
            <person name="Zhang S."/>
            <person name="Liu B."/>
            <person name="Cheng P."/>
            <person name="Jiang X."/>
            <person name="Li J."/>
            <person name="Fan D."/>
            <person name="Wang W."/>
            <person name="Fu W."/>
            <person name="Wang T."/>
            <person name="Wang B."/>
            <person name="Zhang J."/>
            <person name="Peng Z."/>
            <person name="Li Y."/>
            <person name="Li N."/>
            <person name="Wang J."/>
            <person name="Chen M."/>
            <person name="He Y."/>
            <person name="Tan F."/>
            <person name="Song X."/>
            <person name="Zheng Q."/>
            <person name="Huang R."/>
            <person name="Yang H."/>
            <person name="Du X."/>
            <person name="Chen L."/>
            <person name="Yang M."/>
            <person name="Gaffney P.M."/>
            <person name="Wang S."/>
            <person name="Luo L."/>
            <person name="She Z."/>
            <person name="Ming Y."/>
            <person name="Huang W."/>
            <person name="Zhang S."/>
            <person name="Huang B."/>
            <person name="Zhang Y."/>
            <person name="Qu T."/>
            <person name="Ni P."/>
            <person name="Miao G."/>
            <person name="Wang J."/>
            <person name="Wang Q."/>
            <person name="Steinberg C.E."/>
            <person name="Wang H."/>
            <person name="Li N."/>
            <person name="Qian L."/>
            <person name="Zhang G."/>
            <person name="Li Y."/>
            <person name="Yang H."/>
            <person name="Liu X."/>
            <person name="Wang J."/>
            <person name="Yin Y."/>
            <person name="Wang J."/>
        </authorList>
    </citation>
    <scope>NUCLEOTIDE SEQUENCE [LARGE SCALE GENOMIC DNA]</scope>
    <source>
        <strain evidence="26">05x7-T-G4-1.051#20</strain>
    </source>
</reference>
<gene>
    <name evidence="26" type="ORF">CGI_10023758</name>
</gene>
<evidence type="ECO:0000259" key="24">
    <source>
        <dbReference type="Pfam" id="PF16209"/>
    </source>
</evidence>
<evidence type="ECO:0000256" key="6">
    <source>
        <dbReference type="ARBA" id="ARBA00022475"/>
    </source>
</evidence>
<evidence type="ECO:0000256" key="20">
    <source>
        <dbReference type="PIRSR" id="PIRSR606539-2"/>
    </source>
</evidence>
<keyword evidence="15" id="KW-0333">Golgi apparatus</keyword>
<feature type="binding site" evidence="20">
    <location>
        <position position="759"/>
    </location>
    <ligand>
        <name>ATP</name>
        <dbReference type="ChEBI" id="CHEBI:30616"/>
    </ligand>
</feature>
<dbReference type="FunFam" id="3.40.50.1000:FF:000010">
    <property type="entry name" value="Phospholipid-transporting ATPase"/>
    <property type="match status" value="1"/>
</dbReference>
<keyword evidence="9 21" id="KW-0479">Metal-binding</keyword>
<dbReference type="NCBIfam" id="TIGR01494">
    <property type="entry name" value="ATPase_P-type"/>
    <property type="match status" value="3"/>
</dbReference>
<comment type="catalytic activity">
    <reaction evidence="17 22">
        <text>ATP + H2O + phospholipidSide 1 = ADP + phosphate + phospholipidSide 2.</text>
        <dbReference type="EC" id="7.6.2.1"/>
    </reaction>
</comment>
<dbReference type="GO" id="GO:0000287">
    <property type="term" value="F:magnesium ion binding"/>
    <property type="evidence" value="ECO:0007669"/>
    <property type="project" value="UniProtKB-UniRule"/>
</dbReference>
<accession>K1QAT2</accession>
<evidence type="ECO:0000256" key="18">
    <source>
        <dbReference type="ARBA" id="ARBA00051303"/>
    </source>
</evidence>
<evidence type="ECO:0000256" key="22">
    <source>
        <dbReference type="RuleBase" id="RU362033"/>
    </source>
</evidence>
<dbReference type="PRINTS" id="PR00119">
    <property type="entry name" value="CATATPASE"/>
</dbReference>
<feature type="binding site" evidence="21">
    <location>
        <position position="495"/>
    </location>
    <ligand>
        <name>Mg(2+)</name>
        <dbReference type="ChEBI" id="CHEBI:18420"/>
    </ligand>
</feature>
<evidence type="ECO:0000256" key="4">
    <source>
        <dbReference type="ARBA" id="ARBA00004555"/>
    </source>
</evidence>
<dbReference type="SFLD" id="SFLDS00003">
    <property type="entry name" value="Haloacid_Dehalogenase"/>
    <property type="match status" value="1"/>
</dbReference>
<feature type="binding site" evidence="20">
    <location>
        <position position="496"/>
    </location>
    <ligand>
        <name>ATP</name>
        <dbReference type="ChEBI" id="CHEBI:30616"/>
    </ligand>
</feature>